<dbReference type="RefSeq" id="WP_011141124.1">
    <property type="nucleotide sequence ID" value="NC_005125.1"/>
</dbReference>
<dbReference type="InterPro" id="IPR029060">
    <property type="entry name" value="PIN-like_dom_sf"/>
</dbReference>
<dbReference type="InterPro" id="IPR002850">
    <property type="entry name" value="PIN_toxin-like"/>
</dbReference>
<keyword evidence="3" id="KW-1185">Reference proteome</keyword>
<dbReference type="OrthoDB" id="271187at2"/>
<name>Q7NLJ9_GLOVI</name>
<dbReference type="Pfam" id="PF13470">
    <property type="entry name" value="PIN_3"/>
    <property type="match status" value="1"/>
</dbReference>
<organism evidence="2 3">
    <name type="scientific">Gloeobacter violaceus (strain ATCC 29082 / PCC 7421)</name>
    <dbReference type="NCBI Taxonomy" id="251221"/>
    <lineage>
        <taxon>Bacteria</taxon>
        <taxon>Bacillati</taxon>
        <taxon>Cyanobacteriota</taxon>
        <taxon>Cyanophyceae</taxon>
        <taxon>Gloeobacterales</taxon>
        <taxon>Gloeobacteraceae</taxon>
        <taxon>Gloeobacter</taxon>
    </lineage>
</organism>
<proteinExistence type="predicted"/>
<dbReference type="STRING" id="251221.gene:10758603"/>
<evidence type="ECO:0000313" key="2">
    <source>
        <dbReference type="EMBL" id="BAC89065.1"/>
    </source>
</evidence>
<dbReference type="PANTHER" id="PTHR34610:SF3">
    <property type="entry name" value="SSL7007 PROTEIN"/>
    <property type="match status" value="1"/>
</dbReference>
<reference evidence="2 3" key="2">
    <citation type="journal article" date="2003" name="DNA Res.">
        <title>Complete genome structure of Gloeobacter violaceus PCC 7421, a cyanobacterium that lacks thylakoids (supplement).</title>
        <authorList>
            <person name="Nakamura Y."/>
            <person name="Kaneko T."/>
            <person name="Sato S."/>
            <person name="Mimuro M."/>
            <person name="Miyashita H."/>
            <person name="Tsuchiya T."/>
            <person name="Sasamoto S."/>
            <person name="Watanabe A."/>
            <person name="Kawashima K."/>
            <person name="Kishida Y."/>
            <person name="Kiyokawa C."/>
            <person name="Kohara M."/>
            <person name="Matsumoto M."/>
            <person name="Matsuno A."/>
            <person name="Nakazaki N."/>
            <person name="Shimpo S."/>
            <person name="Takeuchi C."/>
            <person name="Yamada M."/>
            <person name="Tabata S."/>
        </authorList>
    </citation>
    <scope>NUCLEOTIDE SEQUENCE [LARGE SCALE GENOMIC DNA]</scope>
    <source>
        <strain evidence="3">ATCC 29082 / PCC 7421</strain>
    </source>
</reference>
<dbReference type="InterPro" id="IPR002716">
    <property type="entry name" value="PIN_dom"/>
</dbReference>
<dbReference type="HOGENOM" id="CLU_116617_2_0_3"/>
<dbReference type="EnsemblBacteria" id="BAC89065">
    <property type="protein sequence ID" value="BAC89065"/>
    <property type="gene ID" value="BAC89065"/>
</dbReference>
<feature type="domain" description="PIN" evidence="1">
    <location>
        <begin position="10"/>
        <end position="123"/>
    </location>
</feature>
<reference evidence="2 3" key="1">
    <citation type="journal article" date="2003" name="DNA Res.">
        <title>Complete genome structure of Gloeobacter violaceus PCC 7421, a cyanobacterium that lacks thylakoids.</title>
        <authorList>
            <person name="Nakamura Y."/>
            <person name="Kaneko T."/>
            <person name="Sato S."/>
            <person name="Mimuro M."/>
            <person name="Miyashita H."/>
            <person name="Tsuchiya T."/>
            <person name="Sasamoto S."/>
            <person name="Watanabe A."/>
            <person name="Kawashima K."/>
            <person name="Kishida Y."/>
            <person name="Kiyokawa C."/>
            <person name="Kohara M."/>
            <person name="Matsumoto M."/>
            <person name="Matsuno A."/>
            <person name="Nakazaki N."/>
            <person name="Shimpo S."/>
            <person name="Takeuchi C."/>
            <person name="Yamada M."/>
            <person name="Tabata S."/>
        </authorList>
    </citation>
    <scope>NUCLEOTIDE SEQUENCE [LARGE SCALE GENOMIC DNA]</scope>
    <source>
        <strain evidence="3">ATCC 29082 / PCC 7421</strain>
    </source>
</reference>
<evidence type="ECO:0000259" key="1">
    <source>
        <dbReference type="Pfam" id="PF13470"/>
    </source>
</evidence>
<dbReference type="eggNOG" id="COG1569">
    <property type="taxonomic scope" value="Bacteria"/>
</dbReference>
<sequence>MLSWDDVVTRIVVDTSVFISALIGPAGPSRELVRRCLQGQYQPLMGNALFCEYESIVGRPHILAQCPLSQNEILTLMHALMSVSKWISIYYLWRPNLKDEADNHLIELAVAGNAQVIATNNVRDFQNAELLFPDLSILKPEEIIRR</sequence>
<dbReference type="EMBL" id="BA000045">
    <property type="protein sequence ID" value="BAC89065.1"/>
    <property type="molecule type" value="Genomic_DNA"/>
</dbReference>
<gene>
    <name evidence="2" type="ordered locus">glr1124</name>
</gene>
<dbReference type="SUPFAM" id="SSF88723">
    <property type="entry name" value="PIN domain-like"/>
    <property type="match status" value="1"/>
</dbReference>
<dbReference type="AlphaFoldDB" id="Q7NLJ9"/>
<dbReference type="KEGG" id="gvi:glr1124"/>
<protein>
    <submittedName>
        <fullName evidence="2">Glr1124 protein</fullName>
    </submittedName>
</protein>
<dbReference type="PhylomeDB" id="Q7NLJ9"/>
<dbReference type="Proteomes" id="UP000000557">
    <property type="component" value="Chromosome"/>
</dbReference>
<evidence type="ECO:0000313" key="3">
    <source>
        <dbReference type="Proteomes" id="UP000000557"/>
    </source>
</evidence>
<accession>Q7NLJ9</accession>
<dbReference type="InParanoid" id="Q7NLJ9"/>
<dbReference type="NCBIfam" id="TIGR00305">
    <property type="entry name" value="putative toxin-antitoxin system toxin component, PIN family"/>
    <property type="match status" value="1"/>
</dbReference>
<dbReference type="PANTHER" id="PTHR34610">
    <property type="entry name" value="SSL7007 PROTEIN"/>
    <property type="match status" value="1"/>
</dbReference>